<dbReference type="Gene3D" id="3.40.1350.10">
    <property type="match status" value="1"/>
</dbReference>
<sequence length="306" mass="35224">MGDIKLFRLNGNNVEELTGQSVALEKSLQTIIERHLETFLGVRFLASEYVTGKTHGGRIDTLGIDENNSPTIIEYKRSLNENVINQGLFYLDWLLDHKAEFELMVMRKYGNEVSDVIDWSSPRLLCIAGGFTKYDEHAVQQINRNIELYQYKHYEDGMLLLDLVNATAAQTIQYSNETVTSTNINNTKVKTVSDYLEQANTNITDRFEMLKAYLMALGDDVQMKVLKHYIAFKRIKNFACVEIHPQIGKILLYLKVDPDEIIIEEGFSRDVRNIGHYGTGDLEINIYSDEHLEKAKQYINMSYDRS</sequence>
<dbReference type="RefSeq" id="WP_127759349.1">
    <property type="nucleotide sequence ID" value="NZ_CP026095.1"/>
</dbReference>
<dbReference type="Proteomes" id="UP000283095">
    <property type="component" value="Chromosome"/>
</dbReference>
<dbReference type="EMBL" id="CP026095">
    <property type="protein sequence ID" value="AZV41717.1"/>
    <property type="molecule type" value="Genomic_DNA"/>
</dbReference>
<protein>
    <submittedName>
        <fullName evidence="2">Transporter</fullName>
    </submittedName>
</protein>
<dbReference type="KEGG" id="pasa:BAOM_1106"/>
<gene>
    <name evidence="2" type="ORF">BAOM_1106</name>
</gene>
<dbReference type="OrthoDB" id="9798761at2"/>
<name>A0A3Q9RKK8_9BACI</name>
<evidence type="ECO:0000313" key="3">
    <source>
        <dbReference type="Proteomes" id="UP000283095"/>
    </source>
</evidence>
<evidence type="ECO:0000313" key="2">
    <source>
        <dbReference type="EMBL" id="AZV41717.1"/>
    </source>
</evidence>
<accession>A0A3Q9RKK8</accession>
<dbReference type="AlphaFoldDB" id="A0A3Q9RKK8"/>
<evidence type="ECO:0000259" key="1">
    <source>
        <dbReference type="Pfam" id="PF18899"/>
    </source>
</evidence>
<proteinExistence type="predicted"/>
<dbReference type="InterPro" id="IPR011856">
    <property type="entry name" value="tRNA_endonuc-like_dom_sf"/>
</dbReference>
<feature type="domain" description="DUF5655" evidence="1">
    <location>
        <begin position="193"/>
        <end position="304"/>
    </location>
</feature>
<reference evidence="2 3" key="1">
    <citation type="submission" date="2018-01" db="EMBL/GenBank/DDBJ databases">
        <title>Bacillus asahii Genome sequencing and assembly.</title>
        <authorList>
            <person name="Jiang H."/>
            <person name="Feng Y."/>
            <person name="Zhao F."/>
            <person name="Lin X."/>
        </authorList>
    </citation>
    <scope>NUCLEOTIDE SEQUENCE [LARGE SCALE GENOMIC DNA]</scope>
    <source>
        <strain evidence="2 3">OM18</strain>
    </source>
</reference>
<organism evidence="2 3">
    <name type="scientific">Peribacillus asahii</name>
    <dbReference type="NCBI Taxonomy" id="228899"/>
    <lineage>
        <taxon>Bacteria</taxon>
        <taxon>Bacillati</taxon>
        <taxon>Bacillota</taxon>
        <taxon>Bacilli</taxon>
        <taxon>Bacillales</taxon>
        <taxon>Bacillaceae</taxon>
        <taxon>Peribacillus</taxon>
    </lineage>
</organism>
<dbReference type="GO" id="GO:0003676">
    <property type="term" value="F:nucleic acid binding"/>
    <property type="evidence" value="ECO:0007669"/>
    <property type="project" value="InterPro"/>
</dbReference>
<dbReference type="Pfam" id="PF18899">
    <property type="entry name" value="DUF5655"/>
    <property type="match status" value="1"/>
</dbReference>
<dbReference type="InterPro" id="IPR043714">
    <property type="entry name" value="DUF5655"/>
</dbReference>